<dbReference type="STRING" id="55544.A0A4D9EHR8"/>
<dbReference type="GO" id="GO:0005886">
    <property type="term" value="C:plasma membrane"/>
    <property type="evidence" value="ECO:0007669"/>
    <property type="project" value="UniProtKB-SubCell"/>
</dbReference>
<feature type="transmembrane region" description="Helical" evidence="11">
    <location>
        <begin position="289"/>
        <end position="308"/>
    </location>
</feature>
<dbReference type="GO" id="GO:0045202">
    <property type="term" value="C:synapse"/>
    <property type="evidence" value="ECO:0007669"/>
    <property type="project" value="TreeGrafter"/>
</dbReference>
<keyword evidence="14" id="KW-1185">Reference proteome</keyword>
<evidence type="ECO:0000256" key="10">
    <source>
        <dbReference type="RuleBase" id="RU000688"/>
    </source>
</evidence>
<dbReference type="Pfam" id="PF00001">
    <property type="entry name" value="7tm_1"/>
    <property type="match status" value="1"/>
</dbReference>
<evidence type="ECO:0000313" key="14">
    <source>
        <dbReference type="Proteomes" id="UP000297703"/>
    </source>
</evidence>
<keyword evidence="8" id="KW-0325">Glycoprotein</keyword>
<feature type="transmembrane region" description="Helical" evidence="11">
    <location>
        <begin position="98"/>
        <end position="126"/>
    </location>
</feature>
<feature type="transmembrane region" description="Helical" evidence="11">
    <location>
        <begin position="24"/>
        <end position="45"/>
    </location>
</feature>
<organism evidence="13 14">
    <name type="scientific">Platysternon megacephalum</name>
    <name type="common">big-headed turtle</name>
    <dbReference type="NCBI Taxonomy" id="55544"/>
    <lineage>
        <taxon>Eukaryota</taxon>
        <taxon>Metazoa</taxon>
        <taxon>Chordata</taxon>
        <taxon>Craniata</taxon>
        <taxon>Vertebrata</taxon>
        <taxon>Euteleostomi</taxon>
        <taxon>Archelosauria</taxon>
        <taxon>Testudinata</taxon>
        <taxon>Testudines</taxon>
        <taxon>Cryptodira</taxon>
        <taxon>Durocryptodira</taxon>
        <taxon>Testudinoidea</taxon>
        <taxon>Platysternidae</taxon>
        <taxon>Platysternon</taxon>
    </lineage>
</organism>
<feature type="transmembrane region" description="Helical" evidence="11">
    <location>
        <begin position="201"/>
        <end position="225"/>
    </location>
</feature>
<comment type="caution">
    <text evidence="13">The sequence shown here is derived from an EMBL/GenBank/DDBJ whole genome shotgun (WGS) entry which is preliminary data.</text>
</comment>
<dbReference type="PROSITE" id="PS50262">
    <property type="entry name" value="G_PROTEIN_RECEP_F1_2"/>
    <property type="match status" value="1"/>
</dbReference>
<dbReference type="AlphaFoldDB" id="A0A4D9EHR8"/>
<dbReference type="GO" id="GO:0001609">
    <property type="term" value="F:G protein-coupled adenosine receptor activity"/>
    <property type="evidence" value="ECO:0007669"/>
    <property type="project" value="TreeGrafter"/>
</dbReference>
<dbReference type="InterPro" id="IPR017452">
    <property type="entry name" value="GPCR_Rhodpsn_7TM"/>
</dbReference>
<feature type="domain" description="G-protein coupled receptors family 1 profile" evidence="12">
    <location>
        <begin position="37"/>
        <end position="305"/>
    </location>
</feature>
<reference evidence="13 14" key="1">
    <citation type="submission" date="2019-04" db="EMBL/GenBank/DDBJ databases">
        <title>Draft genome of the big-headed turtle Platysternon megacephalum.</title>
        <authorList>
            <person name="Gong S."/>
        </authorList>
    </citation>
    <scope>NUCLEOTIDE SEQUENCE [LARGE SCALE GENOMIC DNA]</scope>
    <source>
        <strain evidence="13">DO16091913</strain>
        <tissue evidence="13">Muscle</tissue>
    </source>
</reference>
<gene>
    <name evidence="13" type="ORF">DR999_PMT11340</name>
</gene>
<dbReference type="PANTHER" id="PTHR24246">
    <property type="entry name" value="OLFACTORY RECEPTOR AND ADENOSINE RECEPTOR"/>
    <property type="match status" value="1"/>
</dbReference>
<comment type="subcellular location">
    <subcellularLocation>
        <location evidence="1">Cell membrane</location>
        <topology evidence="1">Multi-pass membrane protein</topology>
    </subcellularLocation>
</comment>
<keyword evidence="7 10" id="KW-0675">Receptor</keyword>
<dbReference type="SUPFAM" id="SSF81321">
    <property type="entry name" value="Family A G protein-coupled receptor-like"/>
    <property type="match status" value="1"/>
</dbReference>
<evidence type="ECO:0000256" key="1">
    <source>
        <dbReference type="ARBA" id="ARBA00004651"/>
    </source>
</evidence>
<evidence type="ECO:0000313" key="13">
    <source>
        <dbReference type="EMBL" id="TFK06000.1"/>
    </source>
</evidence>
<keyword evidence="4 11" id="KW-1133">Transmembrane helix</keyword>
<evidence type="ECO:0000259" key="12">
    <source>
        <dbReference type="PROSITE" id="PS50262"/>
    </source>
</evidence>
<keyword evidence="6 11" id="KW-0472">Membrane</keyword>
<evidence type="ECO:0000256" key="9">
    <source>
        <dbReference type="ARBA" id="ARBA00023224"/>
    </source>
</evidence>
<keyword evidence="9 10" id="KW-0807">Transducer</keyword>
<proteinExistence type="inferred from homology"/>
<keyword evidence="5 10" id="KW-0297">G-protein coupled receptor</keyword>
<dbReference type="PROSITE" id="PS00237">
    <property type="entry name" value="G_PROTEIN_RECEP_F1_1"/>
    <property type="match status" value="1"/>
</dbReference>
<evidence type="ECO:0000256" key="7">
    <source>
        <dbReference type="ARBA" id="ARBA00023170"/>
    </source>
</evidence>
<evidence type="ECO:0000256" key="5">
    <source>
        <dbReference type="ARBA" id="ARBA00023040"/>
    </source>
</evidence>
<sequence length="358" mass="38980">MLGNSSSLNCTLSSPPLLGEICKLFLMVLLIVAIILGNVVSLLVFLQARQFRTSQGYLKVSLALADLAVGLIVVPYSVYREASSLASGMGQGSSSCSIPSLPCFITGPIFAGCTFVSITTIFLLSVERSVAVLKPLHKRAVITKRRTVWLILLSWSMSFLLAVVPMISSPDITLQYNPCSKMCTYAFPAGRLPGSPWNIMLLFPAFDFSLLGGTFVINFITFAAIRQYCKARGQLGSEAQHGSRLSFSDITAAKTIGILTFAFSASFSPIAVFVVGSVLGYHWCQFSFYAFWILTANSCWNVAIYSAWDPKFWQGVRELFSRPVLSSASQRPSRSTEGDSSAPACVAVLKEMFRPENA</sequence>
<dbReference type="GO" id="GO:0030425">
    <property type="term" value="C:dendrite"/>
    <property type="evidence" value="ECO:0007669"/>
    <property type="project" value="TreeGrafter"/>
</dbReference>
<evidence type="ECO:0000256" key="3">
    <source>
        <dbReference type="ARBA" id="ARBA00022692"/>
    </source>
</evidence>
<dbReference type="EMBL" id="QXTE01000105">
    <property type="protein sequence ID" value="TFK06000.1"/>
    <property type="molecule type" value="Genomic_DNA"/>
</dbReference>
<feature type="transmembrane region" description="Helical" evidence="11">
    <location>
        <begin position="147"/>
        <end position="167"/>
    </location>
</feature>
<evidence type="ECO:0000256" key="4">
    <source>
        <dbReference type="ARBA" id="ARBA00022989"/>
    </source>
</evidence>
<evidence type="ECO:0000256" key="6">
    <source>
        <dbReference type="ARBA" id="ARBA00023136"/>
    </source>
</evidence>
<evidence type="ECO:0000256" key="8">
    <source>
        <dbReference type="ARBA" id="ARBA00023180"/>
    </source>
</evidence>
<dbReference type="Proteomes" id="UP000297703">
    <property type="component" value="Unassembled WGS sequence"/>
</dbReference>
<dbReference type="CDD" id="cd00637">
    <property type="entry name" value="7tm_classA_rhodopsin-like"/>
    <property type="match status" value="1"/>
</dbReference>
<dbReference type="Gene3D" id="1.20.1070.10">
    <property type="entry name" value="Rhodopsin 7-helix transmembrane proteins"/>
    <property type="match status" value="1"/>
</dbReference>
<keyword evidence="2" id="KW-1003">Cell membrane</keyword>
<accession>A0A4D9EHR8</accession>
<protein>
    <submittedName>
        <fullName evidence="13">Cleavage stimulation factor subunit 1</fullName>
    </submittedName>
</protein>
<dbReference type="PANTHER" id="PTHR24246:SF1">
    <property type="entry name" value="ADENOSINE RECEPTOR A1"/>
    <property type="match status" value="1"/>
</dbReference>
<name>A0A4D9EHR8_9SAUR</name>
<dbReference type="InterPro" id="IPR000276">
    <property type="entry name" value="GPCR_Rhodpsn"/>
</dbReference>
<reference evidence="13 14" key="2">
    <citation type="submission" date="2019-04" db="EMBL/GenBank/DDBJ databases">
        <title>The genome sequence of big-headed turtle.</title>
        <authorList>
            <person name="Gong S."/>
        </authorList>
    </citation>
    <scope>NUCLEOTIDE SEQUENCE [LARGE SCALE GENOMIC DNA]</scope>
    <source>
        <strain evidence="13">DO16091913</strain>
        <tissue evidence="13">Muscle</tissue>
    </source>
</reference>
<feature type="transmembrane region" description="Helical" evidence="11">
    <location>
        <begin position="256"/>
        <end position="283"/>
    </location>
</feature>
<keyword evidence="3 10" id="KW-0812">Transmembrane</keyword>
<evidence type="ECO:0000256" key="2">
    <source>
        <dbReference type="ARBA" id="ARBA00022475"/>
    </source>
</evidence>
<evidence type="ECO:0000256" key="11">
    <source>
        <dbReference type="SAM" id="Phobius"/>
    </source>
</evidence>
<dbReference type="PRINTS" id="PR00237">
    <property type="entry name" value="GPCRRHODOPSN"/>
</dbReference>
<comment type="similarity">
    <text evidence="10">Belongs to the G-protein coupled receptor 1 family.</text>
</comment>
<feature type="transmembrane region" description="Helical" evidence="11">
    <location>
        <begin position="57"/>
        <end position="78"/>
    </location>
</feature>
<dbReference type="OrthoDB" id="6376512at2759"/>